<dbReference type="SUPFAM" id="SSF46977">
    <property type="entry name" value="Succinate dehydrogenase/fumarate reductase flavoprotein C-terminal domain"/>
    <property type="match status" value="1"/>
</dbReference>
<reference evidence="2" key="2">
    <citation type="journal article" date="2014" name="ISME J.">
        <title>Microbial stratification in low pH oxic and suboxic macroscopic growths along an acid mine drainage.</title>
        <authorList>
            <person name="Mendez-Garcia C."/>
            <person name="Mesa V."/>
            <person name="Sprenger R.R."/>
            <person name="Richter M."/>
            <person name="Diez M.S."/>
            <person name="Solano J."/>
            <person name="Bargiela R."/>
            <person name="Golyshina O.V."/>
            <person name="Manteca A."/>
            <person name="Ramos J.L."/>
            <person name="Gallego J.R."/>
            <person name="Llorente I."/>
            <person name="Martins Dos Santos V.A."/>
            <person name="Jensen O.N."/>
            <person name="Pelaez A.I."/>
            <person name="Sanchez J."/>
            <person name="Ferrer M."/>
        </authorList>
    </citation>
    <scope>NUCLEOTIDE SEQUENCE</scope>
</reference>
<accession>T0YCU5</accession>
<name>T0YCU5_9ZZZZ</name>
<dbReference type="EMBL" id="AUZY01011787">
    <property type="protein sequence ID" value="EQD33076.1"/>
    <property type="molecule type" value="Genomic_DNA"/>
</dbReference>
<reference evidence="2" key="1">
    <citation type="submission" date="2013-08" db="EMBL/GenBank/DDBJ databases">
        <authorList>
            <person name="Mendez C."/>
            <person name="Richter M."/>
            <person name="Ferrer M."/>
            <person name="Sanchez J."/>
        </authorList>
    </citation>
    <scope>NUCLEOTIDE SEQUENCE</scope>
</reference>
<dbReference type="InterPro" id="IPR015939">
    <property type="entry name" value="Fum_Rdtase/Succ_DH_flav-like_C"/>
</dbReference>
<evidence type="ECO:0000259" key="1">
    <source>
        <dbReference type="Pfam" id="PF02910"/>
    </source>
</evidence>
<dbReference type="PANTHER" id="PTHR11632:SF51">
    <property type="entry name" value="SUCCINATE DEHYDROGENASE [UBIQUINONE] FLAVOPROTEIN SUBUNIT, MITOCHONDRIAL"/>
    <property type="match status" value="1"/>
</dbReference>
<dbReference type="InterPro" id="IPR037099">
    <property type="entry name" value="Fum_R/Succ_DH_flav-like_C_sf"/>
</dbReference>
<dbReference type="GO" id="GO:0016491">
    <property type="term" value="F:oxidoreductase activity"/>
    <property type="evidence" value="ECO:0007669"/>
    <property type="project" value="UniProtKB-KW"/>
</dbReference>
<dbReference type="EC" id="1.-.-.-" evidence="2"/>
<keyword evidence="2" id="KW-0560">Oxidoreductase</keyword>
<dbReference type="AlphaFoldDB" id="T0YCU5"/>
<protein>
    <submittedName>
        <fullName evidence="2">Protein containing Fumarate reductase/succinate dehydrogenase flavoprotein</fullName>
        <ecNumber evidence="2">1.-.-.-</ecNumber>
    </submittedName>
</protein>
<dbReference type="Gene3D" id="1.20.58.100">
    <property type="entry name" value="Fumarate reductase/succinate dehydrogenase flavoprotein-like, C-terminal domain"/>
    <property type="match status" value="1"/>
</dbReference>
<evidence type="ECO:0000313" key="2">
    <source>
        <dbReference type="EMBL" id="EQD33076.1"/>
    </source>
</evidence>
<dbReference type="Pfam" id="PF02910">
    <property type="entry name" value="Succ_DH_flav_C"/>
    <property type="match status" value="1"/>
</dbReference>
<dbReference type="PANTHER" id="PTHR11632">
    <property type="entry name" value="SUCCINATE DEHYDROGENASE 2 FLAVOPROTEIN SUBUNIT"/>
    <property type="match status" value="1"/>
</dbReference>
<sequence length="142" mass="16576">MRAWSQRTEGEDPQGLRTEMQATMDRYVGIYRNEADLLEGLRRIRALRARYENVRIVDQARIYNLNMTDALETGHMLELAEVIVVGAFTRTESRGAHSRVDYPKRDDAQWMKHTIATRTPQGPSLSYAPVSYTRWEPKERVY</sequence>
<proteinExistence type="predicted"/>
<comment type="caution">
    <text evidence="2">The sequence shown here is derived from an EMBL/GenBank/DDBJ whole genome shotgun (WGS) entry which is preliminary data.</text>
</comment>
<organism evidence="2">
    <name type="scientific">mine drainage metagenome</name>
    <dbReference type="NCBI Taxonomy" id="410659"/>
    <lineage>
        <taxon>unclassified sequences</taxon>
        <taxon>metagenomes</taxon>
        <taxon>ecological metagenomes</taxon>
    </lineage>
</organism>
<dbReference type="InterPro" id="IPR030664">
    <property type="entry name" value="SdhA/FrdA/AprA"/>
</dbReference>
<feature type="domain" description="Fumarate reductase/succinate dehydrogenase flavoprotein-like C-terminal" evidence="1">
    <location>
        <begin position="17"/>
        <end position="142"/>
    </location>
</feature>
<dbReference type="Gene3D" id="4.10.80.40">
    <property type="entry name" value="succinate dehydrogenase protein domain"/>
    <property type="match status" value="1"/>
</dbReference>
<gene>
    <name evidence="2" type="ORF">B1B_17638</name>
</gene>